<dbReference type="InterPro" id="IPR012671">
    <property type="entry name" value="T3SS_PscE/YscE"/>
</dbReference>
<dbReference type="EMBL" id="AP018150">
    <property type="protein sequence ID" value="BBE08773.1"/>
    <property type="molecule type" value="Genomic_DNA"/>
</dbReference>
<dbReference type="Pfam" id="PF08988">
    <property type="entry name" value="T3SS_needle_E"/>
    <property type="match status" value="1"/>
</dbReference>
<dbReference type="RefSeq" id="WP_045363043.1">
    <property type="nucleotide sequence ID" value="NZ_AP018150.1"/>
</dbReference>
<keyword evidence="2" id="KW-1185">Reference proteome</keyword>
<name>A0A2Z6ETL6_9BURK</name>
<protein>
    <submittedName>
        <fullName evidence="1">Uncharacterized protein</fullName>
    </submittedName>
</protein>
<accession>A0A2Z6ETL6</accession>
<dbReference type="KEGG" id="mcys:MCB1EB_0612"/>
<dbReference type="AlphaFoldDB" id="A0A2Z6ETL6"/>
<evidence type="ECO:0000313" key="2">
    <source>
        <dbReference type="Proteomes" id="UP000282597"/>
    </source>
</evidence>
<dbReference type="Proteomes" id="UP000282597">
    <property type="component" value="Chromosome"/>
</dbReference>
<organism evidence="1 2">
    <name type="scientific">Mycoavidus cysteinexigens</name>
    <dbReference type="NCBI Taxonomy" id="1553431"/>
    <lineage>
        <taxon>Bacteria</taxon>
        <taxon>Pseudomonadati</taxon>
        <taxon>Pseudomonadota</taxon>
        <taxon>Betaproteobacteria</taxon>
        <taxon>Burkholderiales</taxon>
        <taxon>Burkholderiaceae</taxon>
        <taxon>Mycoavidus</taxon>
    </lineage>
</organism>
<proteinExistence type="predicted"/>
<evidence type="ECO:0000313" key="1">
    <source>
        <dbReference type="EMBL" id="BBE08773.1"/>
    </source>
</evidence>
<reference evidence="1 2" key="1">
    <citation type="journal article" date="2018" name="Microbes Environ.">
        <title>Comparative Genomic Insights into Endofungal Lifestyles of Two Bacterial Endosymbionts, Mycoavidus cysteinexigens and Burkholderia rhizoxinica.</title>
        <authorList>
            <person name="Sharmin D."/>
            <person name="Guo Y."/>
            <person name="Nishizawa T."/>
            <person name="Ohshima S."/>
            <person name="Sato Y."/>
            <person name="Takashima Y."/>
            <person name="Narisawa K."/>
            <person name="Ohta H."/>
        </authorList>
    </citation>
    <scope>NUCLEOTIDE SEQUENCE [LARGE SCALE GENOMIC DNA]</scope>
    <source>
        <strain evidence="1 2">B1-EB</strain>
    </source>
</reference>
<dbReference type="NCBIfam" id="TIGR02501">
    <property type="entry name" value="type_III_yscE"/>
    <property type="match status" value="1"/>
</dbReference>
<gene>
    <name evidence="1" type="ORF">MCB1EB_0612</name>
</gene>
<sequence>MRLTTLEDVLHDDASGLFRDQALAKLRTAEQHLRAQLRMPQIPAEHAALQRCVTACASAAQVIDTLWRRYHGFA</sequence>
<dbReference type="Gene3D" id="1.20.5.420">
    <property type="entry name" value="Immunoglobulin FC, subunit C"/>
    <property type="match status" value="1"/>
</dbReference>